<keyword evidence="1" id="KW-0597">Phosphoprotein</keyword>
<evidence type="ECO:0000259" key="2">
    <source>
        <dbReference type="PROSITE" id="PS50110"/>
    </source>
</evidence>
<dbReference type="eggNOG" id="COG2201">
    <property type="taxonomic scope" value="Bacteria"/>
</dbReference>
<dbReference type="PANTHER" id="PTHR43228:SF1">
    <property type="entry name" value="TWO-COMPONENT RESPONSE REGULATOR ARR22"/>
    <property type="match status" value="1"/>
</dbReference>
<evidence type="ECO:0000256" key="1">
    <source>
        <dbReference type="PROSITE-ProRule" id="PRU00169"/>
    </source>
</evidence>
<dbReference type="PANTHER" id="PTHR43228">
    <property type="entry name" value="TWO-COMPONENT RESPONSE REGULATOR"/>
    <property type="match status" value="1"/>
</dbReference>
<dbReference type="Gene3D" id="3.40.50.2300">
    <property type="match status" value="1"/>
</dbReference>
<dbReference type="AlphaFoldDB" id="A0A0A2UZG9"/>
<keyword evidence="4" id="KW-1185">Reference proteome</keyword>
<evidence type="ECO:0000313" key="4">
    <source>
        <dbReference type="Proteomes" id="UP000030153"/>
    </source>
</evidence>
<sequence length="120" mass="13538">MYSVMLVDDSKLTRSFLKDQLTNSNYHVIAEAADGLEAIELFRLHKPDVTVLDIMIPYYCGMSCLRKMLEIDPTSSIIMCSSIGQQYHIQQSLCLGAKDYIVKPQFNSLKTVLDNVISSI</sequence>
<dbReference type="STRING" id="1385513.N780_01065"/>
<dbReference type="RefSeq" id="WP_036781232.1">
    <property type="nucleotide sequence ID" value="NZ_AVBG01000003.1"/>
</dbReference>
<dbReference type="PROSITE" id="PS50110">
    <property type="entry name" value="RESPONSE_REGULATORY"/>
    <property type="match status" value="1"/>
</dbReference>
<dbReference type="InterPro" id="IPR052048">
    <property type="entry name" value="ST_Response_Regulator"/>
</dbReference>
<comment type="caution">
    <text evidence="3">The sequence shown here is derived from an EMBL/GenBank/DDBJ whole genome shotgun (WGS) entry which is preliminary data.</text>
</comment>
<feature type="domain" description="Response regulatory" evidence="2">
    <location>
        <begin position="3"/>
        <end position="118"/>
    </location>
</feature>
<dbReference type="SUPFAM" id="SSF52172">
    <property type="entry name" value="CheY-like"/>
    <property type="match status" value="1"/>
</dbReference>
<dbReference type="GO" id="GO:0000160">
    <property type="term" value="P:phosphorelay signal transduction system"/>
    <property type="evidence" value="ECO:0007669"/>
    <property type="project" value="InterPro"/>
</dbReference>
<evidence type="ECO:0000313" key="3">
    <source>
        <dbReference type="EMBL" id="KGP92188.1"/>
    </source>
</evidence>
<dbReference type="Pfam" id="PF00072">
    <property type="entry name" value="Response_reg"/>
    <property type="match status" value="1"/>
</dbReference>
<reference evidence="3 4" key="1">
    <citation type="submission" date="2013-08" db="EMBL/GenBank/DDBJ databases">
        <title>Genome of Pontibacillus chungwhensis.</title>
        <authorList>
            <person name="Wang Q."/>
            <person name="Wang G."/>
        </authorList>
    </citation>
    <scope>NUCLEOTIDE SEQUENCE [LARGE SCALE GENOMIC DNA]</scope>
    <source>
        <strain evidence="3 4">BH030062</strain>
    </source>
</reference>
<dbReference type="SMART" id="SM00448">
    <property type="entry name" value="REC"/>
    <property type="match status" value="1"/>
</dbReference>
<dbReference type="InterPro" id="IPR001789">
    <property type="entry name" value="Sig_transdc_resp-reg_receiver"/>
</dbReference>
<proteinExistence type="predicted"/>
<dbReference type="EMBL" id="AVBG01000003">
    <property type="protein sequence ID" value="KGP92188.1"/>
    <property type="molecule type" value="Genomic_DNA"/>
</dbReference>
<gene>
    <name evidence="3" type="ORF">N780_01065</name>
</gene>
<feature type="modified residue" description="4-aspartylphosphate" evidence="1">
    <location>
        <position position="53"/>
    </location>
</feature>
<dbReference type="Proteomes" id="UP000030153">
    <property type="component" value="Unassembled WGS sequence"/>
</dbReference>
<organism evidence="3 4">
    <name type="scientific">Pontibacillus chungwhensis BH030062</name>
    <dbReference type="NCBI Taxonomy" id="1385513"/>
    <lineage>
        <taxon>Bacteria</taxon>
        <taxon>Bacillati</taxon>
        <taxon>Bacillota</taxon>
        <taxon>Bacilli</taxon>
        <taxon>Bacillales</taxon>
        <taxon>Bacillaceae</taxon>
        <taxon>Pontibacillus</taxon>
    </lineage>
</organism>
<name>A0A0A2UZG9_9BACI</name>
<dbReference type="InterPro" id="IPR011006">
    <property type="entry name" value="CheY-like_superfamily"/>
</dbReference>
<accession>A0A0A2UZG9</accession>
<protein>
    <submittedName>
        <fullName evidence="3">Chemotaxis protein CheY</fullName>
    </submittedName>
</protein>